<evidence type="ECO:0000256" key="2">
    <source>
        <dbReference type="ARBA" id="ARBA00009773"/>
    </source>
</evidence>
<keyword evidence="3 6" id="KW-0812">Transmembrane</keyword>
<feature type="transmembrane region" description="Helical" evidence="6">
    <location>
        <begin position="216"/>
        <end position="233"/>
    </location>
</feature>
<evidence type="ECO:0000256" key="1">
    <source>
        <dbReference type="ARBA" id="ARBA00004141"/>
    </source>
</evidence>
<feature type="transmembrane region" description="Helical" evidence="6">
    <location>
        <begin position="33"/>
        <end position="51"/>
    </location>
</feature>
<feature type="transmembrane region" description="Helical" evidence="6">
    <location>
        <begin position="10"/>
        <end position="27"/>
    </location>
</feature>
<proteinExistence type="inferred from homology"/>
<keyword evidence="4 6" id="KW-1133">Transmembrane helix</keyword>
<feature type="transmembrane region" description="Helical" evidence="6">
    <location>
        <begin position="272"/>
        <end position="290"/>
    </location>
</feature>
<evidence type="ECO:0000256" key="3">
    <source>
        <dbReference type="ARBA" id="ARBA00022692"/>
    </source>
</evidence>
<name>A0ABW0L3P8_9BURK</name>
<organism evidence="7 8">
    <name type="scientific">Massilia niabensis</name>
    <dbReference type="NCBI Taxonomy" id="544910"/>
    <lineage>
        <taxon>Bacteria</taxon>
        <taxon>Pseudomonadati</taxon>
        <taxon>Pseudomonadota</taxon>
        <taxon>Betaproteobacteria</taxon>
        <taxon>Burkholderiales</taxon>
        <taxon>Oxalobacteraceae</taxon>
        <taxon>Telluria group</taxon>
        <taxon>Massilia</taxon>
    </lineage>
</organism>
<dbReference type="RefSeq" id="WP_379782343.1">
    <property type="nucleotide sequence ID" value="NZ_JBHSMU010000009.1"/>
</dbReference>
<gene>
    <name evidence="7" type="ORF">ACFPN5_09130</name>
</gene>
<dbReference type="Proteomes" id="UP001596050">
    <property type="component" value="Unassembled WGS sequence"/>
</dbReference>
<feature type="transmembrane region" description="Helical" evidence="6">
    <location>
        <begin position="239"/>
        <end position="265"/>
    </location>
</feature>
<dbReference type="PANTHER" id="PTHR21716">
    <property type="entry name" value="TRANSMEMBRANE PROTEIN"/>
    <property type="match status" value="1"/>
</dbReference>
<evidence type="ECO:0000256" key="5">
    <source>
        <dbReference type="ARBA" id="ARBA00023136"/>
    </source>
</evidence>
<comment type="similarity">
    <text evidence="2">Belongs to the autoinducer-2 exporter (AI-2E) (TC 2.A.86) family.</text>
</comment>
<accession>A0ABW0L3P8</accession>
<feature type="transmembrane region" description="Helical" evidence="6">
    <location>
        <begin position="157"/>
        <end position="176"/>
    </location>
</feature>
<keyword evidence="5 6" id="KW-0472">Membrane</keyword>
<dbReference type="PANTHER" id="PTHR21716:SF4">
    <property type="entry name" value="TRANSMEMBRANE PROTEIN 245"/>
    <property type="match status" value="1"/>
</dbReference>
<comment type="caution">
    <text evidence="7">The sequence shown here is derived from an EMBL/GenBank/DDBJ whole genome shotgun (WGS) entry which is preliminary data.</text>
</comment>
<reference evidence="8" key="1">
    <citation type="journal article" date="2019" name="Int. J. Syst. Evol. Microbiol.">
        <title>The Global Catalogue of Microorganisms (GCM) 10K type strain sequencing project: providing services to taxonomists for standard genome sequencing and annotation.</title>
        <authorList>
            <consortium name="The Broad Institute Genomics Platform"/>
            <consortium name="The Broad Institute Genome Sequencing Center for Infectious Disease"/>
            <person name="Wu L."/>
            <person name="Ma J."/>
        </authorList>
    </citation>
    <scope>NUCLEOTIDE SEQUENCE [LARGE SCALE GENOMIC DNA]</scope>
    <source>
        <strain evidence="8">KACC 12649</strain>
    </source>
</reference>
<feature type="transmembrane region" description="Helical" evidence="6">
    <location>
        <begin position="310"/>
        <end position="343"/>
    </location>
</feature>
<sequence>MNQYTLEQKFFLYLLVVVTLAFGWILLPYSGAVFWGIVLAILFSGLYRRLLRATKGRPTLAALITLASIVVMVILPLSLIAVSLVNQASTVYAMISSGNIDFGMYFQRIMLSLPQWVITVLERFDLTDFASLQAKLQEGAAQVSQTVARQALHVGSMTFEFLVGLTVMLYLLFFLLRDGQSLSNRIKGAFPLSPHYKRRLFTNLTTVIRATVKGNVLVAIAQGALGGLIFWFLDVQAPLLWAVVMAFLSLLPAVGAAIVWVPVAIYFLATGAIWKGVVLIAFGVLVIGLVDNILRPVLVGKDTKMPDYLVLLSTIGGMALFGLNGFVIGPLIAALFLASWDLFASTEEFHPK</sequence>
<dbReference type="EMBL" id="JBHSMU010000009">
    <property type="protein sequence ID" value="MFC5459971.1"/>
    <property type="molecule type" value="Genomic_DNA"/>
</dbReference>
<dbReference type="InterPro" id="IPR002549">
    <property type="entry name" value="AI-2E-like"/>
</dbReference>
<protein>
    <submittedName>
        <fullName evidence="7">AI-2E family transporter</fullName>
    </submittedName>
</protein>
<evidence type="ECO:0000313" key="7">
    <source>
        <dbReference type="EMBL" id="MFC5459971.1"/>
    </source>
</evidence>
<evidence type="ECO:0000256" key="4">
    <source>
        <dbReference type="ARBA" id="ARBA00022989"/>
    </source>
</evidence>
<dbReference type="Pfam" id="PF01594">
    <property type="entry name" value="AI-2E_transport"/>
    <property type="match status" value="1"/>
</dbReference>
<comment type="subcellular location">
    <subcellularLocation>
        <location evidence="1">Membrane</location>
        <topology evidence="1">Multi-pass membrane protein</topology>
    </subcellularLocation>
</comment>
<evidence type="ECO:0000313" key="8">
    <source>
        <dbReference type="Proteomes" id="UP001596050"/>
    </source>
</evidence>
<keyword evidence="8" id="KW-1185">Reference proteome</keyword>
<feature type="transmembrane region" description="Helical" evidence="6">
    <location>
        <begin position="63"/>
        <end position="85"/>
    </location>
</feature>
<evidence type="ECO:0000256" key="6">
    <source>
        <dbReference type="SAM" id="Phobius"/>
    </source>
</evidence>